<dbReference type="GO" id="GO:0000105">
    <property type="term" value="P:L-histidine biosynthetic process"/>
    <property type="evidence" value="ECO:0007669"/>
    <property type="project" value="UniProtKB-UniRule"/>
</dbReference>
<dbReference type="GO" id="GO:0005737">
    <property type="term" value="C:cytoplasm"/>
    <property type="evidence" value="ECO:0007669"/>
    <property type="project" value="UniProtKB-SubCell"/>
</dbReference>
<comment type="function">
    <text evidence="11">Catalyzes the hydrolysis of the adenine ring of phosphoribosyl-AMP.</text>
</comment>
<dbReference type="EC" id="3.5.4.19" evidence="11"/>
<name>A0A2M7UZI0_9BACT</name>
<dbReference type="Pfam" id="PF01502">
    <property type="entry name" value="PRA-CH"/>
    <property type="match status" value="1"/>
</dbReference>
<dbReference type="PANTHER" id="PTHR42945:SF1">
    <property type="entry name" value="HISTIDINE BIOSYNTHESIS BIFUNCTIONAL PROTEIN HIS7"/>
    <property type="match status" value="1"/>
</dbReference>
<dbReference type="NCBIfam" id="NF000768">
    <property type="entry name" value="PRK00051.1"/>
    <property type="match status" value="1"/>
</dbReference>
<evidence type="ECO:0000256" key="7">
    <source>
        <dbReference type="ARBA" id="ARBA00022490"/>
    </source>
</evidence>
<comment type="catalytic activity">
    <reaction evidence="1 11">
        <text>1-(5-phospho-beta-D-ribosyl)-5'-AMP + H2O = 1-(5-phospho-beta-D-ribosyl)-5-[(5-phospho-beta-D-ribosylamino)methylideneamino]imidazole-4-carboxamide</text>
        <dbReference type="Rhea" id="RHEA:20049"/>
        <dbReference type="ChEBI" id="CHEBI:15377"/>
        <dbReference type="ChEBI" id="CHEBI:58435"/>
        <dbReference type="ChEBI" id="CHEBI:59457"/>
        <dbReference type="EC" id="3.5.4.19"/>
    </reaction>
</comment>
<evidence type="ECO:0000256" key="9">
    <source>
        <dbReference type="ARBA" id="ARBA00022801"/>
    </source>
</evidence>
<comment type="pathway">
    <text evidence="4">Amino-acid biosynthesis; L-histidine biosynthesis; L-histidine from 5-phospho-alpha-D-ribose 1-diphosphate: step 2/9.</text>
</comment>
<evidence type="ECO:0000256" key="5">
    <source>
        <dbReference type="ARBA" id="ARBA00007731"/>
    </source>
</evidence>
<dbReference type="AlphaFoldDB" id="A0A2M7UZI0"/>
<feature type="binding site" evidence="11">
    <location>
        <position position="123"/>
    </location>
    <ligand>
        <name>Zn(2+)</name>
        <dbReference type="ChEBI" id="CHEBI:29105"/>
        <note>ligand shared between dimeric partners</note>
    </ligand>
</feature>
<keyword evidence="11" id="KW-0862">Zinc</keyword>
<keyword evidence="10 11" id="KW-0368">Histidine biosynthesis</keyword>
<feature type="domain" description="Phosphoribosyl-AMP cyclohydrolase" evidence="12">
    <location>
        <begin position="52"/>
        <end position="125"/>
    </location>
</feature>
<dbReference type="InterPro" id="IPR002496">
    <property type="entry name" value="PRib_AMP_CycHydrolase_dom"/>
</dbReference>
<evidence type="ECO:0000256" key="2">
    <source>
        <dbReference type="ARBA" id="ARBA00001460"/>
    </source>
</evidence>
<dbReference type="UniPathway" id="UPA00031">
    <property type="reaction ID" value="UER00008"/>
</dbReference>
<feature type="binding site" evidence="11">
    <location>
        <position position="100"/>
    </location>
    <ligand>
        <name>Zn(2+)</name>
        <dbReference type="ChEBI" id="CHEBI:29105"/>
        <note>ligand shared between dimeric partners</note>
    </ligand>
</feature>
<keyword evidence="9 11" id="KW-0378">Hydrolase</keyword>
<feature type="binding site" evidence="11">
    <location>
        <position position="101"/>
    </location>
    <ligand>
        <name>Mg(2+)</name>
        <dbReference type="ChEBI" id="CHEBI:18420"/>
    </ligand>
</feature>
<gene>
    <name evidence="11" type="primary">hisI</name>
    <name evidence="13" type="ORF">COX89_01960</name>
</gene>
<evidence type="ECO:0000256" key="3">
    <source>
        <dbReference type="ARBA" id="ARBA00005169"/>
    </source>
</evidence>
<comment type="caution">
    <text evidence="13">The sequence shown here is derived from an EMBL/GenBank/DDBJ whole genome shotgun (WGS) entry which is preliminary data.</text>
</comment>
<evidence type="ECO:0000256" key="8">
    <source>
        <dbReference type="ARBA" id="ARBA00022605"/>
    </source>
</evidence>
<comment type="catalytic activity">
    <reaction evidence="2">
        <text>1-(5-phospho-beta-D-ribosyl)-ATP + H2O = 1-(5-phospho-beta-D-ribosyl)-5'-AMP + diphosphate + H(+)</text>
        <dbReference type="Rhea" id="RHEA:22828"/>
        <dbReference type="ChEBI" id="CHEBI:15377"/>
        <dbReference type="ChEBI" id="CHEBI:15378"/>
        <dbReference type="ChEBI" id="CHEBI:33019"/>
        <dbReference type="ChEBI" id="CHEBI:59457"/>
        <dbReference type="ChEBI" id="CHEBI:73183"/>
        <dbReference type="EC" id="3.6.1.31"/>
    </reaction>
</comment>
<dbReference type="Proteomes" id="UP000231538">
    <property type="component" value="Unassembled WGS sequence"/>
</dbReference>
<protein>
    <recommendedName>
        <fullName evidence="11">Phosphoribosyl-AMP cyclohydrolase</fullName>
        <shortName evidence="11">PRA-CH</shortName>
        <ecNumber evidence="11">3.5.4.19</ecNumber>
    </recommendedName>
</protein>
<evidence type="ECO:0000256" key="6">
    <source>
        <dbReference type="ARBA" id="ARBA00008299"/>
    </source>
</evidence>
<evidence type="ECO:0000256" key="1">
    <source>
        <dbReference type="ARBA" id="ARBA00000024"/>
    </source>
</evidence>
<dbReference type="GO" id="GO:0004635">
    <property type="term" value="F:phosphoribosyl-AMP cyclohydrolase activity"/>
    <property type="evidence" value="ECO:0007669"/>
    <property type="project" value="UniProtKB-UniRule"/>
</dbReference>
<evidence type="ECO:0000259" key="12">
    <source>
        <dbReference type="Pfam" id="PF01502"/>
    </source>
</evidence>
<evidence type="ECO:0000313" key="13">
    <source>
        <dbReference type="EMBL" id="PIZ89374.1"/>
    </source>
</evidence>
<dbReference type="InterPro" id="IPR026660">
    <property type="entry name" value="PRA-CH"/>
</dbReference>
<dbReference type="FunFam" id="3.10.20.810:FF:000001">
    <property type="entry name" value="Histidine biosynthesis bifunctional protein HisIE"/>
    <property type="match status" value="1"/>
</dbReference>
<sequence length="129" mass="15000">MLVKKLPKLHPVKSFAESKRKSKILFNRVNWEKLNGLIPVVTQDYKTNKVLMLGFMNKEALKKTLKEGKVTYFSRVRKKLWTKGETSGNFQLVKEIFLDCDNDTLLIKVKQIGNVCHTGHKTCFFQKIL</sequence>
<organism evidence="13 14">
    <name type="scientific">Candidatus Nealsonbacteria bacterium CG_4_10_14_0_2_um_filter_37_10</name>
    <dbReference type="NCBI Taxonomy" id="1974679"/>
    <lineage>
        <taxon>Bacteria</taxon>
        <taxon>Candidatus Nealsoniibacteriota</taxon>
    </lineage>
</organism>
<dbReference type="GO" id="GO:0000287">
    <property type="term" value="F:magnesium ion binding"/>
    <property type="evidence" value="ECO:0007669"/>
    <property type="project" value="UniProtKB-UniRule"/>
</dbReference>
<keyword evidence="7 11" id="KW-0963">Cytoplasm</keyword>
<dbReference type="InterPro" id="IPR038019">
    <property type="entry name" value="PRib_AMP_CycHydrolase_sf"/>
</dbReference>
<evidence type="ECO:0000256" key="10">
    <source>
        <dbReference type="ARBA" id="ARBA00023102"/>
    </source>
</evidence>
<accession>A0A2M7UZI0</accession>
<keyword evidence="11" id="KW-0460">Magnesium</keyword>
<comment type="pathway">
    <text evidence="3 11">Amino-acid biosynthesis; L-histidine biosynthesis; L-histidine from 5-phospho-alpha-D-ribose 1-diphosphate: step 3/9.</text>
</comment>
<comment type="cofactor">
    <cofactor evidence="11">
        <name>Zn(2+)</name>
        <dbReference type="ChEBI" id="CHEBI:29105"/>
    </cofactor>
    <text evidence="11">Binds 1 zinc ion per subunit.</text>
</comment>
<dbReference type="PANTHER" id="PTHR42945">
    <property type="entry name" value="HISTIDINE BIOSYNTHESIS BIFUNCTIONAL PROTEIN"/>
    <property type="match status" value="1"/>
</dbReference>
<comment type="cofactor">
    <cofactor evidence="11">
        <name>Mg(2+)</name>
        <dbReference type="ChEBI" id="CHEBI:18420"/>
    </cofactor>
    <text evidence="11">Binds 1 Mg(2+) ion per subunit.</text>
</comment>
<reference evidence="14" key="1">
    <citation type="submission" date="2017-09" db="EMBL/GenBank/DDBJ databases">
        <title>Depth-based differentiation of microbial function through sediment-hosted aquifers and enrichment of novel symbionts in the deep terrestrial subsurface.</title>
        <authorList>
            <person name="Probst A.J."/>
            <person name="Ladd B."/>
            <person name="Jarett J.K."/>
            <person name="Geller-Mcgrath D.E."/>
            <person name="Sieber C.M.K."/>
            <person name="Emerson J.B."/>
            <person name="Anantharaman K."/>
            <person name="Thomas B.C."/>
            <person name="Malmstrom R."/>
            <person name="Stieglmeier M."/>
            <person name="Klingl A."/>
            <person name="Woyke T."/>
            <person name="Ryan C.M."/>
            <person name="Banfield J.F."/>
        </authorList>
    </citation>
    <scope>NUCLEOTIDE SEQUENCE [LARGE SCALE GENOMIC DNA]</scope>
</reference>
<evidence type="ECO:0000256" key="11">
    <source>
        <dbReference type="HAMAP-Rule" id="MF_01021"/>
    </source>
</evidence>
<feature type="binding site" evidence="11">
    <location>
        <position position="116"/>
    </location>
    <ligand>
        <name>Zn(2+)</name>
        <dbReference type="ChEBI" id="CHEBI:29105"/>
        <note>ligand shared between dimeric partners</note>
    </ligand>
</feature>
<dbReference type="HAMAP" id="MF_01021">
    <property type="entry name" value="HisI"/>
    <property type="match status" value="1"/>
</dbReference>
<keyword evidence="8 11" id="KW-0028">Amino-acid biosynthesis</keyword>
<dbReference type="GO" id="GO:0008270">
    <property type="term" value="F:zinc ion binding"/>
    <property type="evidence" value="ECO:0007669"/>
    <property type="project" value="UniProtKB-UniRule"/>
</dbReference>
<comment type="similarity">
    <text evidence="11">Belongs to the PRA-CH family.</text>
</comment>
<dbReference type="SUPFAM" id="SSF141734">
    <property type="entry name" value="HisI-like"/>
    <property type="match status" value="1"/>
</dbReference>
<feature type="binding site" evidence="11">
    <location>
        <position position="103"/>
    </location>
    <ligand>
        <name>Mg(2+)</name>
        <dbReference type="ChEBI" id="CHEBI:18420"/>
    </ligand>
</feature>
<comment type="subcellular location">
    <subcellularLocation>
        <location evidence="11">Cytoplasm</location>
    </subcellularLocation>
</comment>
<dbReference type="EMBL" id="PFPC01000056">
    <property type="protein sequence ID" value="PIZ89374.1"/>
    <property type="molecule type" value="Genomic_DNA"/>
</dbReference>
<comment type="similarity">
    <text evidence="5">In the C-terminal section; belongs to the PRA-PH family.</text>
</comment>
<comment type="similarity">
    <text evidence="6">In the N-terminal section; belongs to the PRA-CH family.</text>
</comment>
<feature type="binding site" evidence="11">
    <location>
        <position position="99"/>
    </location>
    <ligand>
        <name>Mg(2+)</name>
        <dbReference type="ChEBI" id="CHEBI:18420"/>
    </ligand>
</feature>
<keyword evidence="11" id="KW-0479">Metal-binding</keyword>
<comment type="subunit">
    <text evidence="11">Homodimer.</text>
</comment>
<dbReference type="GO" id="GO:0004636">
    <property type="term" value="F:phosphoribosyl-ATP diphosphatase activity"/>
    <property type="evidence" value="ECO:0007669"/>
    <property type="project" value="UniProtKB-EC"/>
</dbReference>
<dbReference type="Gene3D" id="3.10.20.810">
    <property type="entry name" value="Phosphoribosyl-AMP cyclohydrolase"/>
    <property type="match status" value="1"/>
</dbReference>
<evidence type="ECO:0000313" key="14">
    <source>
        <dbReference type="Proteomes" id="UP000231538"/>
    </source>
</evidence>
<evidence type="ECO:0000256" key="4">
    <source>
        <dbReference type="ARBA" id="ARBA00005204"/>
    </source>
</evidence>
<proteinExistence type="inferred from homology"/>